<evidence type="ECO:0000313" key="3">
    <source>
        <dbReference type="EMBL" id="PRB81783.1"/>
    </source>
</evidence>
<dbReference type="InterPro" id="IPR006286">
    <property type="entry name" value="C56_PfpI-like"/>
</dbReference>
<keyword evidence="5" id="KW-1185">Reference proteome</keyword>
<dbReference type="PANTHER" id="PTHR42733">
    <property type="entry name" value="DJ-1 PROTEIN"/>
    <property type="match status" value="1"/>
</dbReference>
<proteinExistence type="inferred from homology"/>
<name>A0A2S9CMQ6_CHRCI</name>
<evidence type="ECO:0000313" key="4">
    <source>
        <dbReference type="EMBL" id="PRB88438.1"/>
    </source>
</evidence>
<keyword evidence="3" id="KW-0645">Protease</keyword>
<dbReference type="PANTHER" id="PTHR42733:SF12">
    <property type="entry name" value="PROTEINASE"/>
    <property type="match status" value="1"/>
</dbReference>
<dbReference type="GO" id="GO:0008233">
    <property type="term" value="F:peptidase activity"/>
    <property type="evidence" value="ECO:0007669"/>
    <property type="project" value="UniProtKB-KW"/>
</dbReference>
<dbReference type="Proteomes" id="UP000238325">
    <property type="component" value="Unassembled WGS sequence"/>
</dbReference>
<reference evidence="5 6" key="1">
    <citation type="submission" date="2017-09" db="EMBL/GenBank/DDBJ databases">
        <title>Genomic, metabolic, and phenotypic characteristics of bacterial isolates from the natural microbiome of the model nematode Caenorhabditis elegans.</title>
        <authorList>
            <person name="Zimmermann J."/>
            <person name="Obeng N."/>
            <person name="Yang W."/>
            <person name="Obeng O."/>
            <person name="Kissoyan K."/>
            <person name="Pees B."/>
            <person name="Dirksen P."/>
            <person name="Hoppner M."/>
            <person name="Franke A."/>
            <person name="Rosenstiel P."/>
            <person name="Leippe M."/>
            <person name="Dierking K."/>
            <person name="Kaleta C."/>
            <person name="Schulenburg H."/>
        </authorList>
    </citation>
    <scope>NUCLEOTIDE SEQUENCE [LARGE SCALE GENOMIC DNA]</scope>
    <source>
        <strain evidence="3 6">MYb25</strain>
        <strain evidence="4 5">MYb44</strain>
    </source>
</reference>
<dbReference type="CDD" id="cd03134">
    <property type="entry name" value="GATase1_PfpI_like"/>
    <property type="match status" value="1"/>
</dbReference>
<dbReference type="RefSeq" id="WP_105683898.1">
    <property type="nucleotide sequence ID" value="NZ_JBBGZD010000004.1"/>
</dbReference>
<comment type="similarity">
    <text evidence="1">Belongs to the peptidase C56 family.</text>
</comment>
<dbReference type="EMBL" id="PCPP01000004">
    <property type="protein sequence ID" value="PRB81783.1"/>
    <property type="molecule type" value="Genomic_DNA"/>
</dbReference>
<dbReference type="EMBL" id="PCPH01000005">
    <property type="protein sequence ID" value="PRB88438.1"/>
    <property type="molecule type" value="Genomic_DNA"/>
</dbReference>
<dbReference type="GO" id="GO:0006508">
    <property type="term" value="P:proteolysis"/>
    <property type="evidence" value="ECO:0007669"/>
    <property type="project" value="UniProtKB-KW"/>
</dbReference>
<dbReference type="Pfam" id="PF01965">
    <property type="entry name" value="DJ-1_PfpI"/>
    <property type="match status" value="1"/>
</dbReference>
<feature type="domain" description="DJ-1/PfpI" evidence="2">
    <location>
        <begin position="7"/>
        <end position="174"/>
    </location>
</feature>
<dbReference type="Proteomes" id="UP000238534">
    <property type="component" value="Unassembled WGS sequence"/>
</dbReference>
<protein>
    <submittedName>
        <fullName evidence="3">Protease</fullName>
    </submittedName>
</protein>
<dbReference type="SUPFAM" id="SSF52317">
    <property type="entry name" value="Class I glutamine amidotransferase-like"/>
    <property type="match status" value="1"/>
</dbReference>
<dbReference type="InterPro" id="IPR029062">
    <property type="entry name" value="Class_I_gatase-like"/>
</dbReference>
<evidence type="ECO:0000313" key="5">
    <source>
        <dbReference type="Proteomes" id="UP000238325"/>
    </source>
</evidence>
<dbReference type="PROSITE" id="PS51276">
    <property type="entry name" value="PEPTIDASE_C56_PFPI"/>
    <property type="match status" value="1"/>
</dbReference>
<accession>A0A2S9CMQ6</accession>
<sequence length="179" mass="19590">MAILTGKKVALLTDNGFEELELTKPKEAVEAAGGIAHIVSSQADKVKSWDFTTWGPDYKVDVLLDNADPADYDALILPGGQINPDLLRVNPKALAFIKHFIDAHKPIGAICHAAWSLTELDYVRGKKMTSYKSISTDMKNAGANWVDEEVVVDGKFVTSRYPDDLKAFNETIVEVIAKG</sequence>
<evidence type="ECO:0000313" key="6">
    <source>
        <dbReference type="Proteomes" id="UP000238534"/>
    </source>
</evidence>
<dbReference type="Gene3D" id="3.40.50.880">
    <property type="match status" value="1"/>
</dbReference>
<evidence type="ECO:0000259" key="2">
    <source>
        <dbReference type="Pfam" id="PF01965"/>
    </source>
</evidence>
<dbReference type="AlphaFoldDB" id="A0A2S9CMQ6"/>
<dbReference type="InterPro" id="IPR002818">
    <property type="entry name" value="DJ-1/PfpI"/>
</dbReference>
<organism evidence="3 6">
    <name type="scientific">Chryseobacterium culicis</name>
    <dbReference type="NCBI Taxonomy" id="680127"/>
    <lineage>
        <taxon>Bacteria</taxon>
        <taxon>Pseudomonadati</taxon>
        <taxon>Bacteroidota</taxon>
        <taxon>Flavobacteriia</taxon>
        <taxon>Flavobacteriales</taxon>
        <taxon>Weeksellaceae</taxon>
        <taxon>Chryseobacterium group</taxon>
        <taxon>Chryseobacterium</taxon>
    </lineage>
</organism>
<dbReference type="NCBIfam" id="TIGR01382">
    <property type="entry name" value="PfpI"/>
    <property type="match status" value="1"/>
</dbReference>
<comment type="caution">
    <text evidence="3">The sequence shown here is derived from an EMBL/GenBank/DDBJ whole genome shotgun (WGS) entry which is preliminary data.</text>
</comment>
<keyword evidence="3" id="KW-0378">Hydrolase</keyword>
<evidence type="ECO:0000256" key="1">
    <source>
        <dbReference type="ARBA" id="ARBA00008542"/>
    </source>
</evidence>
<gene>
    <name evidence="3" type="ORF">CQ022_19110</name>
    <name evidence="4" type="ORF">CQ033_18015</name>
</gene>
<dbReference type="OrthoDB" id="9792284at2"/>